<dbReference type="HOGENOM" id="CLU_007884_4_1_5"/>
<dbReference type="EMBL" id="CP001751">
    <property type="protein sequence ID" value="ADE38588.1"/>
    <property type="molecule type" value="Genomic_DNA"/>
</dbReference>
<dbReference type="Gene3D" id="3.50.50.60">
    <property type="entry name" value="FAD/NAD(P)-binding domain"/>
    <property type="match status" value="1"/>
</dbReference>
<dbReference type="RefSeq" id="WP_013045218.1">
    <property type="nucleotide sequence ID" value="NC_014010.1"/>
</dbReference>
<dbReference type="Gene3D" id="3.30.9.10">
    <property type="entry name" value="D-Amino Acid Oxidase, subunit A, domain 2"/>
    <property type="match status" value="1"/>
</dbReference>
<dbReference type="KEGG" id="apb:SAR116_0345"/>
<dbReference type="SUPFAM" id="SSF51905">
    <property type="entry name" value="FAD/NAD(P)-binding domain"/>
    <property type="match status" value="1"/>
</dbReference>
<proteinExistence type="predicted"/>
<dbReference type="STRING" id="488538.SAR116_0345"/>
<dbReference type="EC" id="1.5.3.1" evidence="3"/>
<reference evidence="3 4" key="1">
    <citation type="journal article" date="2010" name="J. Bacteriol.">
        <title>Complete genome sequence of "Candidatus Puniceispirillum marinum" IMCC1322, a representative of the SAR116 clade in the Alphaproteobacteria.</title>
        <authorList>
            <person name="Oh H.M."/>
            <person name="Kwon K.K."/>
            <person name="Kang I."/>
            <person name="Kang S.G."/>
            <person name="Lee J.H."/>
            <person name="Kim S.J."/>
            <person name="Cho J.C."/>
        </authorList>
    </citation>
    <scope>NUCLEOTIDE SEQUENCE [LARGE SCALE GENOMIC DNA]</scope>
    <source>
        <strain evidence="3 4">IMCC1322</strain>
    </source>
</reference>
<dbReference type="PANTHER" id="PTHR13847">
    <property type="entry name" value="SARCOSINE DEHYDROGENASE-RELATED"/>
    <property type="match status" value="1"/>
</dbReference>
<feature type="domain" description="Rhodanese" evidence="2">
    <location>
        <begin position="35"/>
        <end position="79"/>
    </location>
</feature>
<evidence type="ECO:0000313" key="3">
    <source>
        <dbReference type="EMBL" id="ADE38588.1"/>
    </source>
</evidence>
<evidence type="ECO:0000256" key="1">
    <source>
        <dbReference type="ARBA" id="ARBA00023002"/>
    </source>
</evidence>
<dbReference type="AlphaFoldDB" id="D5BQ90"/>
<protein>
    <submittedName>
        <fullName evidence="3">Sarcosine oxidase, beta subunit family</fullName>
        <ecNumber evidence="3">1.5.3.1</ecNumber>
    </submittedName>
</protein>
<keyword evidence="1 3" id="KW-0560">Oxidoreductase</keyword>
<dbReference type="GO" id="GO:0005737">
    <property type="term" value="C:cytoplasm"/>
    <property type="evidence" value="ECO:0007669"/>
    <property type="project" value="TreeGrafter"/>
</dbReference>
<evidence type="ECO:0000313" key="4">
    <source>
        <dbReference type="Proteomes" id="UP000007460"/>
    </source>
</evidence>
<name>D5BQ90_PUNMI</name>
<sequence length="416" mass="45585">MGKFSAFSLAWNALSHHRNWKRYWQNPPLAKKYDVLVIGAGGHGLATAHYLAKNHGITNVAVLEKGWLGGGNIARNTVTIRSNYLRDESIPFFVKSVSLFEGLAKDLNFNLMYSKRSMIDVVQTYPKMREIRRRMMNGYLHGSSYSPIDVDELRRRIPALTGGGSASRLPIIGGMVHNEAAVCRHDGVAWGYARSASARGVEIHQHTEVKSLLRDKNGNIKGVETNRGTVLANKVAVVVSGHTTTITETAGLRLPIKSFNLAAFVSEPVKPLINVIVNCPDLGVYLNQSDKGELVIGGAPDAGQSFRRDIKQTVFEDAVVTMLELFPAFRRLKLLRQWGGVLDIAHDATPIISTTDIPGLFVSCGWWGGFKAVPAGGYTLAHLIATGQPHDVAAPFTLDRFRNLDFIVESGTTTAR</sequence>
<dbReference type="eggNOG" id="COG0665">
    <property type="taxonomic scope" value="Bacteria"/>
</dbReference>
<dbReference type="OrthoDB" id="9815989at2"/>
<evidence type="ECO:0000259" key="2">
    <source>
        <dbReference type="PROSITE" id="PS50206"/>
    </source>
</evidence>
<keyword evidence="4" id="KW-1185">Reference proteome</keyword>
<dbReference type="InterPro" id="IPR001763">
    <property type="entry name" value="Rhodanese-like_dom"/>
</dbReference>
<dbReference type="InterPro" id="IPR006076">
    <property type="entry name" value="FAD-dep_OxRdtase"/>
</dbReference>
<accession>D5BQ90</accession>
<dbReference type="InterPro" id="IPR036188">
    <property type="entry name" value="FAD/NAD-bd_sf"/>
</dbReference>
<dbReference type="PROSITE" id="PS50206">
    <property type="entry name" value="RHODANESE_3"/>
    <property type="match status" value="1"/>
</dbReference>
<gene>
    <name evidence="3" type="ordered locus">SAR116_0345</name>
</gene>
<dbReference type="Proteomes" id="UP000007460">
    <property type="component" value="Chromosome"/>
</dbReference>
<dbReference type="PANTHER" id="PTHR13847:SF287">
    <property type="entry name" value="FAD-DEPENDENT OXIDOREDUCTASE DOMAIN-CONTAINING PROTEIN 1"/>
    <property type="match status" value="1"/>
</dbReference>
<organism evidence="3 4">
    <name type="scientific">Puniceispirillum marinum (strain IMCC1322)</name>
    <dbReference type="NCBI Taxonomy" id="488538"/>
    <lineage>
        <taxon>Bacteria</taxon>
        <taxon>Pseudomonadati</taxon>
        <taxon>Pseudomonadota</taxon>
        <taxon>Alphaproteobacteria</taxon>
        <taxon>Candidatus Puniceispirillales</taxon>
        <taxon>Candidatus Puniceispirillaceae</taxon>
        <taxon>Candidatus Puniceispirillum</taxon>
    </lineage>
</organism>
<dbReference type="GO" id="GO:0008115">
    <property type="term" value="F:sarcosine oxidase activity"/>
    <property type="evidence" value="ECO:0007669"/>
    <property type="project" value="UniProtKB-EC"/>
</dbReference>
<dbReference type="Pfam" id="PF01266">
    <property type="entry name" value="DAO"/>
    <property type="match status" value="1"/>
</dbReference>